<feature type="non-terminal residue" evidence="2">
    <location>
        <position position="1"/>
    </location>
</feature>
<dbReference type="InterPro" id="IPR000210">
    <property type="entry name" value="BTB/POZ_dom"/>
</dbReference>
<evidence type="ECO:0000259" key="1">
    <source>
        <dbReference type="PROSITE" id="PS50097"/>
    </source>
</evidence>
<dbReference type="EMBL" id="BTSX01000004">
    <property type="protein sequence ID" value="GMS96738.1"/>
    <property type="molecule type" value="Genomic_DNA"/>
</dbReference>
<dbReference type="PANTHER" id="PTHR22744:SF14">
    <property type="entry name" value="BTB DOMAIN-CONTAINING PROTEIN-RELATED"/>
    <property type="match status" value="1"/>
</dbReference>
<dbReference type="Proteomes" id="UP001432027">
    <property type="component" value="Unassembled WGS sequence"/>
</dbReference>
<dbReference type="Gene3D" id="3.30.710.10">
    <property type="entry name" value="Potassium Channel Kv1.1, Chain A"/>
    <property type="match status" value="1"/>
</dbReference>
<dbReference type="SUPFAM" id="SSF54695">
    <property type="entry name" value="POZ domain"/>
    <property type="match status" value="1"/>
</dbReference>
<dbReference type="PROSITE" id="PS50097">
    <property type="entry name" value="BTB"/>
    <property type="match status" value="1"/>
</dbReference>
<comment type="caution">
    <text evidence="2">The sequence shown here is derived from an EMBL/GenBank/DDBJ whole genome shotgun (WGS) entry which is preliminary data.</text>
</comment>
<keyword evidence="3" id="KW-1185">Reference proteome</keyword>
<accession>A0AAV5TRS0</accession>
<dbReference type="InterPro" id="IPR011333">
    <property type="entry name" value="SKP1/BTB/POZ_sf"/>
</dbReference>
<dbReference type="AlphaFoldDB" id="A0AAV5TRS0"/>
<proteinExistence type="predicted"/>
<organism evidence="2 3">
    <name type="scientific">Pristionchus entomophagus</name>
    <dbReference type="NCBI Taxonomy" id="358040"/>
    <lineage>
        <taxon>Eukaryota</taxon>
        <taxon>Metazoa</taxon>
        <taxon>Ecdysozoa</taxon>
        <taxon>Nematoda</taxon>
        <taxon>Chromadorea</taxon>
        <taxon>Rhabditida</taxon>
        <taxon>Rhabditina</taxon>
        <taxon>Diplogasteromorpha</taxon>
        <taxon>Diplogasteroidea</taxon>
        <taxon>Neodiplogasteridae</taxon>
        <taxon>Pristionchus</taxon>
    </lineage>
</organism>
<sequence length="137" mass="16134">FHAMFYGNFNERNKKEIELKDIDCKEFIDILNLIYPSYNKITNENAEYLLKLGDQFQIKMIIDQVEEFLISSSAFNVTRKFKLADQYRLIKLQAHCLDTLKSIKDVTDLKTSEGYTELSDRTFRTLFEKIVKLNSAT</sequence>
<name>A0AAV5TRS0_9BILA</name>
<dbReference type="CDD" id="cd18186">
    <property type="entry name" value="BTB_POZ_ZBTB_KLHL-like"/>
    <property type="match status" value="1"/>
</dbReference>
<evidence type="ECO:0000313" key="2">
    <source>
        <dbReference type="EMBL" id="GMS96738.1"/>
    </source>
</evidence>
<gene>
    <name evidence="2" type="ORF">PENTCL1PPCAC_18913</name>
</gene>
<dbReference type="PANTHER" id="PTHR22744">
    <property type="entry name" value="HELIX LOOP HELIX PROTEIN 21-RELATED"/>
    <property type="match status" value="1"/>
</dbReference>
<dbReference type="Pfam" id="PF00651">
    <property type="entry name" value="BTB"/>
    <property type="match status" value="1"/>
</dbReference>
<evidence type="ECO:0000313" key="3">
    <source>
        <dbReference type="Proteomes" id="UP001432027"/>
    </source>
</evidence>
<feature type="domain" description="BTB" evidence="1">
    <location>
        <begin position="1"/>
        <end position="43"/>
    </location>
</feature>
<reference evidence="2" key="1">
    <citation type="submission" date="2023-10" db="EMBL/GenBank/DDBJ databases">
        <title>Genome assembly of Pristionchus species.</title>
        <authorList>
            <person name="Yoshida K."/>
            <person name="Sommer R.J."/>
        </authorList>
    </citation>
    <scope>NUCLEOTIDE SEQUENCE</scope>
    <source>
        <strain evidence="2">RS0144</strain>
    </source>
</reference>
<protein>
    <recommendedName>
        <fullName evidence="1">BTB domain-containing protein</fullName>
    </recommendedName>
</protein>